<comment type="caution">
    <text evidence="2">The sequence shown here is derived from an EMBL/GenBank/DDBJ whole genome shotgun (WGS) entry which is preliminary data.</text>
</comment>
<dbReference type="OrthoDB" id="912987at2759"/>
<dbReference type="EMBL" id="SZYD01000009">
    <property type="protein sequence ID" value="KAD5317417.1"/>
    <property type="molecule type" value="Genomic_DNA"/>
</dbReference>
<accession>A0A5N6NUN6</accession>
<proteinExistence type="predicted"/>
<reference evidence="2 3" key="1">
    <citation type="submission" date="2019-05" db="EMBL/GenBank/DDBJ databases">
        <title>Mikania micrantha, genome provides insights into the molecular mechanism of rapid growth.</title>
        <authorList>
            <person name="Liu B."/>
        </authorList>
    </citation>
    <scope>NUCLEOTIDE SEQUENCE [LARGE SCALE GENOMIC DNA]</scope>
    <source>
        <strain evidence="2">NLD-2019</strain>
        <tissue evidence="2">Leaf</tissue>
    </source>
</reference>
<name>A0A5N6NUN6_9ASTR</name>
<evidence type="ECO:0000313" key="3">
    <source>
        <dbReference type="Proteomes" id="UP000326396"/>
    </source>
</evidence>
<evidence type="ECO:0000313" key="2">
    <source>
        <dbReference type="EMBL" id="KAD5317417.1"/>
    </source>
</evidence>
<dbReference type="AlphaFoldDB" id="A0A5N6NUN6"/>
<protein>
    <submittedName>
        <fullName evidence="2">Uncharacterized protein</fullName>
    </submittedName>
</protein>
<organism evidence="2 3">
    <name type="scientific">Mikania micrantha</name>
    <name type="common">bitter vine</name>
    <dbReference type="NCBI Taxonomy" id="192012"/>
    <lineage>
        <taxon>Eukaryota</taxon>
        <taxon>Viridiplantae</taxon>
        <taxon>Streptophyta</taxon>
        <taxon>Embryophyta</taxon>
        <taxon>Tracheophyta</taxon>
        <taxon>Spermatophyta</taxon>
        <taxon>Magnoliopsida</taxon>
        <taxon>eudicotyledons</taxon>
        <taxon>Gunneridae</taxon>
        <taxon>Pentapetalae</taxon>
        <taxon>asterids</taxon>
        <taxon>campanulids</taxon>
        <taxon>Asterales</taxon>
        <taxon>Asteraceae</taxon>
        <taxon>Asteroideae</taxon>
        <taxon>Heliantheae alliance</taxon>
        <taxon>Eupatorieae</taxon>
        <taxon>Mikania</taxon>
    </lineage>
</organism>
<feature type="region of interest" description="Disordered" evidence="1">
    <location>
        <begin position="153"/>
        <end position="173"/>
    </location>
</feature>
<dbReference type="Proteomes" id="UP000326396">
    <property type="component" value="Linkage Group LG17"/>
</dbReference>
<gene>
    <name evidence="2" type="ORF">E3N88_17363</name>
</gene>
<keyword evidence="3" id="KW-1185">Reference proteome</keyword>
<evidence type="ECO:0000256" key="1">
    <source>
        <dbReference type="SAM" id="MobiDB-lite"/>
    </source>
</evidence>
<sequence length="385" mass="43348">MLTVFDLLEVIAKIKIQAPTIRSPSFSPVFEREFMANQSPVLLQNKLSRQAKHSKRITIGLSKSLINKGNKLSFSGNHDSQELKKMDSTRIHGSETINGNQEHERRCFEKLVAEIVDDTALIETTVVVTGFKNHYSIETDVGYRNHPRNTIVSRVPNQKSDGNKKKRGIKKHDERCSMKCMNEKKPTEKKITEKKCQKVHRNTSANGYQRKNTKNLKIIATGDKEHHKVKNPNALEKISGEVIQGTDVNLKIAIGIEEELTIKSVGSDTANEKDEGLKLNPVTVVHTQAQDQNVYENTTVGSKKTAYTREEIQALRSVDQEGQKSKWLKVYYGFSPTVAREYSALANNQQTQRYNRVVNCGSTLHANVIHSMPPVLPLCSPSNCK</sequence>